<proteinExistence type="predicted"/>
<dbReference type="Proteomes" id="UP000267096">
    <property type="component" value="Unassembled WGS sequence"/>
</dbReference>
<evidence type="ECO:0000313" key="3">
    <source>
        <dbReference type="Proteomes" id="UP000267096"/>
    </source>
</evidence>
<dbReference type="InterPro" id="IPR035899">
    <property type="entry name" value="DBL_dom_sf"/>
</dbReference>
<sequence length="79" mass="9243">MFSEQLLTSGRAMSDFFDILKPLYDFHRNLLDELEQKLVNWENAAYSSSNEMNESTRSDQVRVGDFLLCAVHNALNHYR</sequence>
<dbReference type="EMBL" id="UYRR01012237">
    <property type="protein sequence ID" value="VDK26271.1"/>
    <property type="molecule type" value="Genomic_DNA"/>
</dbReference>
<accession>A0A3P6Q2A2</accession>
<evidence type="ECO:0000256" key="1">
    <source>
        <dbReference type="SAM" id="Coils"/>
    </source>
</evidence>
<dbReference type="AlphaFoldDB" id="A0A3P6Q2A2"/>
<dbReference type="OrthoDB" id="9990815at2759"/>
<reference evidence="2 3" key="1">
    <citation type="submission" date="2018-11" db="EMBL/GenBank/DDBJ databases">
        <authorList>
            <consortium name="Pathogen Informatics"/>
        </authorList>
    </citation>
    <scope>NUCLEOTIDE SEQUENCE [LARGE SCALE GENOMIC DNA]</scope>
</reference>
<keyword evidence="3" id="KW-1185">Reference proteome</keyword>
<protein>
    <recommendedName>
        <fullName evidence="4">DH domain-containing protein</fullName>
    </recommendedName>
</protein>
<evidence type="ECO:0000313" key="2">
    <source>
        <dbReference type="EMBL" id="VDK26271.1"/>
    </source>
</evidence>
<name>A0A3P6Q2A2_ANISI</name>
<dbReference type="Gene3D" id="1.20.900.10">
    <property type="entry name" value="Dbl homology (DH) domain"/>
    <property type="match status" value="1"/>
</dbReference>
<gene>
    <name evidence="2" type="ORF">ASIM_LOCUS5921</name>
</gene>
<evidence type="ECO:0008006" key="4">
    <source>
        <dbReference type="Google" id="ProtNLM"/>
    </source>
</evidence>
<feature type="coiled-coil region" evidence="1">
    <location>
        <begin position="24"/>
        <end position="51"/>
    </location>
</feature>
<organism evidence="2 3">
    <name type="scientific">Anisakis simplex</name>
    <name type="common">Herring worm</name>
    <dbReference type="NCBI Taxonomy" id="6269"/>
    <lineage>
        <taxon>Eukaryota</taxon>
        <taxon>Metazoa</taxon>
        <taxon>Ecdysozoa</taxon>
        <taxon>Nematoda</taxon>
        <taxon>Chromadorea</taxon>
        <taxon>Rhabditida</taxon>
        <taxon>Spirurina</taxon>
        <taxon>Ascaridomorpha</taxon>
        <taxon>Ascaridoidea</taxon>
        <taxon>Anisakidae</taxon>
        <taxon>Anisakis</taxon>
        <taxon>Anisakis simplex complex</taxon>
    </lineage>
</organism>
<keyword evidence="1" id="KW-0175">Coiled coil</keyword>